<dbReference type="Proteomes" id="UP001162030">
    <property type="component" value="Chromosome"/>
</dbReference>
<proteinExistence type="predicted"/>
<reference evidence="2 3" key="1">
    <citation type="submission" date="2023-03" db="EMBL/GenBank/DDBJ databases">
        <authorList>
            <person name="Pearce D."/>
        </authorList>
    </citation>
    <scope>NUCLEOTIDE SEQUENCE [LARGE SCALE GENOMIC DNA]</scope>
    <source>
        <strain evidence="2">Msz</strain>
    </source>
</reference>
<evidence type="ECO:0000313" key="2">
    <source>
        <dbReference type="EMBL" id="CAI8767921.1"/>
    </source>
</evidence>
<dbReference type="EMBL" id="OX458333">
    <property type="protein sequence ID" value="CAI8767921.1"/>
    <property type="molecule type" value="Genomic_DNA"/>
</dbReference>
<dbReference type="InterPro" id="IPR009739">
    <property type="entry name" value="LprI-like_N"/>
</dbReference>
<sequence length="140" mass="16258">MTLKVVFITLLLAPVITYSEDLPKCNRDGTQLEINACAADEFDKAERKLNEVYRALLKKEEKNVIFIQKLRAAQRAWLAFRDAELEAMYACEEGSTCWGTILPLCYADYKTKLTRERTQRLQQFLDKGHPADNCYSERDR</sequence>
<accession>A0ABN8WYW6</accession>
<evidence type="ECO:0000259" key="1">
    <source>
        <dbReference type="Pfam" id="PF07007"/>
    </source>
</evidence>
<feature type="domain" description="Lysozyme inhibitor LprI-like N-terminal" evidence="1">
    <location>
        <begin position="27"/>
        <end position="121"/>
    </location>
</feature>
<evidence type="ECO:0000313" key="3">
    <source>
        <dbReference type="Proteomes" id="UP001162030"/>
    </source>
</evidence>
<dbReference type="PANTHER" id="PTHR39176:SF1">
    <property type="entry name" value="PERIPLASMIC PROTEIN"/>
    <property type="match status" value="1"/>
</dbReference>
<organism evidence="2 3">
    <name type="scientific">Methylocaldum szegediense</name>
    <dbReference type="NCBI Taxonomy" id="73780"/>
    <lineage>
        <taxon>Bacteria</taxon>
        <taxon>Pseudomonadati</taxon>
        <taxon>Pseudomonadota</taxon>
        <taxon>Gammaproteobacteria</taxon>
        <taxon>Methylococcales</taxon>
        <taxon>Methylococcaceae</taxon>
        <taxon>Methylocaldum</taxon>
    </lineage>
</organism>
<dbReference type="PANTHER" id="PTHR39176">
    <property type="entry name" value="PERIPLASMIC PROTEIN-RELATED"/>
    <property type="match status" value="1"/>
</dbReference>
<dbReference type="Pfam" id="PF07007">
    <property type="entry name" value="LprI"/>
    <property type="match status" value="1"/>
</dbReference>
<dbReference type="Gene3D" id="1.20.1270.180">
    <property type="match status" value="1"/>
</dbReference>
<keyword evidence="3" id="KW-1185">Reference proteome</keyword>
<gene>
    <name evidence="2" type="ORF">MSZNOR_0973</name>
</gene>
<protein>
    <recommendedName>
        <fullName evidence="1">Lysozyme inhibitor LprI-like N-terminal domain-containing protein</fullName>
    </recommendedName>
</protein>
<dbReference type="RefSeq" id="WP_051332066.1">
    <property type="nucleotide sequence ID" value="NZ_OX458333.1"/>
</dbReference>
<name>A0ABN8WYW6_9GAMM</name>